<protein>
    <recommendedName>
        <fullName evidence="7">F-box domain-containing protein</fullName>
    </recommendedName>
</protein>
<keyword evidence="6" id="KW-1185">Reference proteome</keyword>
<dbReference type="Proteomes" id="UP000663873">
    <property type="component" value="Unassembled WGS sequence"/>
</dbReference>
<evidence type="ECO:0000313" key="6">
    <source>
        <dbReference type="Proteomes" id="UP000663873"/>
    </source>
</evidence>
<comment type="caution">
    <text evidence="1">The sequence shown here is derived from an EMBL/GenBank/DDBJ whole genome shotgun (WGS) entry which is preliminary data.</text>
</comment>
<dbReference type="OrthoDB" id="10048926at2759"/>
<accession>A0A817KY03</accession>
<evidence type="ECO:0000313" key="5">
    <source>
        <dbReference type="Proteomes" id="UP000663825"/>
    </source>
</evidence>
<dbReference type="AlphaFoldDB" id="A0A817KY03"/>
<gene>
    <name evidence="4" type="ORF">HFQ381_LOCUS20299</name>
    <name evidence="2" type="ORF">LUA448_LOCUS13596</name>
    <name evidence="1" type="ORF">TIS948_LOCUS972</name>
    <name evidence="3" type="ORF">UJA718_LOCUS11677</name>
</gene>
<evidence type="ECO:0008006" key="7">
    <source>
        <dbReference type="Google" id="ProtNLM"/>
    </source>
</evidence>
<dbReference type="EMBL" id="CAJOBO010001720">
    <property type="protein sequence ID" value="CAF4404022.1"/>
    <property type="molecule type" value="Genomic_DNA"/>
</dbReference>
<evidence type="ECO:0000313" key="4">
    <source>
        <dbReference type="EMBL" id="CAF4404022.1"/>
    </source>
</evidence>
<proteinExistence type="predicted"/>
<dbReference type="Proteomes" id="UP000663851">
    <property type="component" value="Unassembled WGS sequence"/>
</dbReference>
<organism evidence="1 5">
    <name type="scientific">Rotaria socialis</name>
    <dbReference type="NCBI Taxonomy" id="392032"/>
    <lineage>
        <taxon>Eukaryota</taxon>
        <taxon>Metazoa</taxon>
        <taxon>Spiralia</taxon>
        <taxon>Gnathifera</taxon>
        <taxon>Rotifera</taxon>
        <taxon>Eurotatoria</taxon>
        <taxon>Bdelloidea</taxon>
        <taxon>Philodinida</taxon>
        <taxon>Philodinidae</taxon>
        <taxon>Rotaria</taxon>
    </lineage>
</organism>
<evidence type="ECO:0000313" key="2">
    <source>
        <dbReference type="EMBL" id="CAF3357043.1"/>
    </source>
</evidence>
<dbReference type="Proteomes" id="UP000663825">
    <property type="component" value="Unassembled WGS sequence"/>
</dbReference>
<dbReference type="EMBL" id="CAJOBP010001451">
    <property type="protein sequence ID" value="CAF4285607.1"/>
    <property type="molecule type" value="Genomic_DNA"/>
</dbReference>
<dbReference type="EMBL" id="CAJNYD010001639">
    <property type="protein sequence ID" value="CAF3357043.1"/>
    <property type="molecule type" value="Genomic_DNA"/>
</dbReference>
<dbReference type="Proteomes" id="UP000663833">
    <property type="component" value="Unassembled WGS sequence"/>
</dbReference>
<sequence>MKYTFETLPNEIFIIIFSYLSWLEMLDSLWSLNNRINYLICSVVSINNDKRKNGIAIKEPGLSYNKCYSKFLSLLNHSSSLAFCSSIRNICFDGTNSMACDINYEWIFQNNNEKKILRFSNLKSLTVTQCWLSESLIENLSLLIQNQLEDLTLIFDTEMFSSFLYEKRLATRNYTRNLLNIFNRFLRQLFSSQCQLNSLQLDIGNYELGYNTDECTELFSHSSQNPIFNEFQSYCTTLSRLHIHIKYTYLLEHLIEYMPALERLSIKFNESLDIEPRSGAFIEKLSQSNGDWCNKVSKLRYFTLKTFIRNDWEFVYLKWLLNNINHVKNLKLHLGSGELYGTNQTIWKSFIDANFVRQYCLPDIITNIIDFDFYICSHCEVLSIDAGEILNSFQFHPLFINRQWTNVRYFYDPTISYQHLFSTNINTTLQFFNGLVNYPYLFEWPNIRHISISFHPSLYIFLEKLDEIFPNVSSITVRMEYYASRDDSNLQLSLTKPFEKGLNEVTDIQFRNITKLKFGYYFTRTIYACDQSIDRNKERAKVLAQLLSMPVQLKYLLIENFQWFLHIIEYASNQLKKDALITVRYIEFGIPSCHRGSNESVNIGKHLVPVLKMYMPNLHTLRLWRPDDFPWTTIRPNFPEGYIHMTLPQRWMKSLKTSESIAQHVTIFQQDLCQLIEQLKQFVFLNIYGLTSCEKVEAYHSMVKTRFPNSRSHVDISRFSLWL</sequence>
<dbReference type="EMBL" id="CAJNXB010000026">
    <property type="protein sequence ID" value="CAF2991226.1"/>
    <property type="molecule type" value="Genomic_DNA"/>
</dbReference>
<name>A0A817KY03_9BILA</name>
<reference evidence="1" key="1">
    <citation type="submission" date="2021-02" db="EMBL/GenBank/DDBJ databases">
        <authorList>
            <person name="Nowell W R."/>
        </authorList>
    </citation>
    <scope>NUCLEOTIDE SEQUENCE</scope>
</reference>
<evidence type="ECO:0000313" key="3">
    <source>
        <dbReference type="EMBL" id="CAF4285607.1"/>
    </source>
</evidence>
<evidence type="ECO:0000313" key="1">
    <source>
        <dbReference type="EMBL" id="CAF2991226.1"/>
    </source>
</evidence>